<dbReference type="WBParaSite" id="Pan_g14314.t1">
    <property type="protein sequence ID" value="Pan_g14314.t1"/>
    <property type="gene ID" value="Pan_g14314"/>
</dbReference>
<protein>
    <submittedName>
        <fullName evidence="2">Uncharacterized protein</fullName>
    </submittedName>
</protein>
<dbReference type="Proteomes" id="UP000492821">
    <property type="component" value="Unassembled WGS sequence"/>
</dbReference>
<name>A0A7E4UYZ6_PANRE</name>
<reference evidence="2" key="2">
    <citation type="submission" date="2020-10" db="UniProtKB">
        <authorList>
            <consortium name="WormBaseParasite"/>
        </authorList>
    </citation>
    <scope>IDENTIFICATION</scope>
</reference>
<sequence length="86" mass="9497">MSGWTRRASQNSLRVAGLPNLTLRLRMSALRPAGGRHRLRTSQLDTFFAAPANEYPSPQDADKEPSLRGLAAPRANFLVHVVACRQ</sequence>
<keyword evidence="1" id="KW-1185">Reference proteome</keyword>
<dbReference type="AlphaFoldDB" id="A0A7E4UYZ6"/>
<proteinExistence type="predicted"/>
<reference evidence="1" key="1">
    <citation type="journal article" date="2013" name="Genetics">
        <title>The draft genome and transcriptome of Panagrellus redivivus are shaped by the harsh demands of a free-living lifestyle.</title>
        <authorList>
            <person name="Srinivasan J."/>
            <person name="Dillman A.R."/>
            <person name="Macchietto M.G."/>
            <person name="Heikkinen L."/>
            <person name="Lakso M."/>
            <person name="Fracchia K.M."/>
            <person name="Antoshechkin I."/>
            <person name="Mortazavi A."/>
            <person name="Wong G."/>
            <person name="Sternberg P.W."/>
        </authorList>
    </citation>
    <scope>NUCLEOTIDE SEQUENCE [LARGE SCALE GENOMIC DNA]</scope>
    <source>
        <strain evidence="1">MT8872</strain>
    </source>
</reference>
<evidence type="ECO:0000313" key="2">
    <source>
        <dbReference type="WBParaSite" id="Pan_g14314.t1"/>
    </source>
</evidence>
<evidence type="ECO:0000313" key="1">
    <source>
        <dbReference type="Proteomes" id="UP000492821"/>
    </source>
</evidence>
<organism evidence="1 2">
    <name type="scientific">Panagrellus redivivus</name>
    <name type="common">Microworm</name>
    <dbReference type="NCBI Taxonomy" id="6233"/>
    <lineage>
        <taxon>Eukaryota</taxon>
        <taxon>Metazoa</taxon>
        <taxon>Ecdysozoa</taxon>
        <taxon>Nematoda</taxon>
        <taxon>Chromadorea</taxon>
        <taxon>Rhabditida</taxon>
        <taxon>Tylenchina</taxon>
        <taxon>Panagrolaimomorpha</taxon>
        <taxon>Panagrolaimoidea</taxon>
        <taxon>Panagrolaimidae</taxon>
        <taxon>Panagrellus</taxon>
    </lineage>
</organism>
<accession>A0A7E4UYZ6</accession>